<dbReference type="SUPFAM" id="SSF89095">
    <property type="entry name" value="GatB/YqeY motif"/>
    <property type="match status" value="1"/>
</dbReference>
<dbReference type="GO" id="GO:0005524">
    <property type="term" value="F:ATP binding"/>
    <property type="evidence" value="ECO:0007669"/>
    <property type="project" value="UniProtKB-KW"/>
</dbReference>
<protein>
    <recommendedName>
        <fullName evidence="5">Asn/Gln amidotransferase domain-containing protein</fullName>
    </recommendedName>
</protein>
<dbReference type="Gene3D" id="1.10.10.410">
    <property type="match status" value="1"/>
</dbReference>
<evidence type="ECO:0000256" key="4">
    <source>
        <dbReference type="ARBA" id="ARBA00022917"/>
    </source>
</evidence>
<dbReference type="InterPro" id="IPR017959">
    <property type="entry name" value="Asn/Gln-tRNA_amidoTrfase_suB/E"/>
</dbReference>
<evidence type="ECO:0000313" key="7">
    <source>
        <dbReference type="EMBL" id="CAF3646403.1"/>
    </source>
</evidence>
<dbReference type="GO" id="GO:0016884">
    <property type="term" value="F:carbon-nitrogen ligase activity, with glutamine as amido-N-donor"/>
    <property type="evidence" value="ECO:0007669"/>
    <property type="project" value="InterPro"/>
</dbReference>
<name>A0A8S2D871_9BILA</name>
<dbReference type="InterPro" id="IPR018027">
    <property type="entry name" value="Asn/Gln_amidotransferase"/>
</dbReference>
<dbReference type="Pfam" id="PF02637">
    <property type="entry name" value="GatB_Yqey"/>
    <property type="match status" value="1"/>
</dbReference>
<comment type="caution">
    <text evidence="6">The sequence shown here is derived from an EMBL/GenBank/DDBJ whole genome shotgun (WGS) entry which is preliminary data.</text>
</comment>
<dbReference type="InterPro" id="IPR003789">
    <property type="entry name" value="Asn/Gln_tRNA_amidoTrase-B-like"/>
</dbReference>
<accession>A0A8S2D871</accession>
<evidence type="ECO:0000259" key="5">
    <source>
        <dbReference type="SMART" id="SM00845"/>
    </source>
</evidence>
<dbReference type="InterPro" id="IPR023168">
    <property type="entry name" value="GatB_Yqey_C_2"/>
</dbReference>
<sequence>MPLGSSLESAMTQATLNELAKMHQGLLTKEINSRQAKEVAQEIIIKKLTYDQAVTKGGHQQITEASEISDFVDEVIQQYTTEIQKMKDNRSRLVSFLIGKIMVLSKGQANPQLLAKEINLRLDLLFLK</sequence>
<keyword evidence="1" id="KW-0436">Ligase</keyword>
<keyword evidence="3" id="KW-0067">ATP-binding</keyword>
<reference evidence="6" key="1">
    <citation type="submission" date="2021-02" db="EMBL/GenBank/DDBJ databases">
        <authorList>
            <person name="Nowell W R."/>
        </authorList>
    </citation>
    <scope>NUCLEOTIDE SEQUENCE</scope>
</reference>
<evidence type="ECO:0000256" key="3">
    <source>
        <dbReference type="ARBA" id="ARBA00022840"/>
    </source>
</evidence>
<dbReference type="Proteomes" id="UP000682733">
    <property type="component" value="Unassembled WGS sequence"/>
</dbReference>
<keyword evidence="4" id="KW-0648">Protein biosynthesis</keyword>
<keyword evidence="2" id="KW-0547">Nucleotide-binding</keyword>
<evidence type="ECO:0000313" key="8">
    <source>
        <dbReference type="Proteomes" id="UP000677228"/>
    </source>
</evidence>
<proteinExistence type="predicted"/>
<organism evidence="6 8">
    <name type="scientific">Didymodactylos carnosus</name>
    <dbReference type="NCBI Taxonomy" id="1234261"/>
    <lineage>
        <taxon>Eukaryota</taxon>
        <taxon>Metazoa</taxon>
        <taxon>Spiralia</taxon>
        <taxon>Gnathifera</taxon>
        <taxon>Rotifera</taxon>
        <taxon>Eurotatoria</taxon>
        <taxon>Bdelloidea</taxon>
        <taxon>Philodinida</taxon>
        <taxon>Philodinidae</taxon>
        <taxon>Didymodactylos</taxon>
    </lineage>
</organism>
<dbReference type="EMBL" id="CAJNOK010002472">
    <property type="protein sequence ID" value="CAF0861586.1"/>
    <property type="molecule type" value="Genomic_DNA"/>
</dbReference>
<evidence type="ECO:0000256" key="1">
    <source>
        <dbReference type="ARBA" id="ARBA00022598"/>
    </source>
</evidence>
<gene>
    <name evidence="6" type="ORF">OVA965_LOCUS7663</name>
    <name evidence="7" type="ORF">TMI583_LOCUS7658</name>
</gene>
<evidence type="ECO:0000256" key="2">
    <source>
        <dbReference type="ARBA" id="ARBA00022741"/>
    </source>
</evidence>
<dbReference type="AlphaFoldDB" id="A0A8S2D871"/>
<dbReference type="GO" id="GO:0006412">
    <property type="term" value="P:translation"/>
    <property type="evidence" value="ECO:0007669"/>
    <property type="project" value="UniProtKB-KW"/>
</dbReference>
<evidence type="ECO:0000313" key="6">
    <source>
        <dbReference type="EMBL" id="CAF0861586.1"/>
    </source>
</evidence>
<dbReference type="PANTHER" id="PTHR11659">
    <property type="entry name" value="GLUTAMYL-TRNA GLN AMIDOTRANSFERASE SUBUNIT B MITOCHONDRIAL AND PROKARYOTIC PET112-RELATED"/>
    <property type="match status" value="1"/>
</dbReference>
<dbReference type="EMBL" id="CAJOBA010002472">
    <property type="protein sequence ID" value="CAF3646403.1"/>
    <property type="molecule type" value="Genomic_DNA"/>
</dbReference>
<dbReference type="Proteomes" id="UP000677228">
    <property type="component" value="Unassembled WGS sequence"/>
</dbReference>
<feature type="domain" description="Asn/Gln amidotransferase" evidence="5">
    <location>
        <begin position="5"/>
        <end position="122"/>
    </location>
</feature>
<dbReference type="SMART" id="SM00845">
    <property type="entry name" value="GatB_Yqey"/>
    <property type="match status" value="1"/>
</dbReference>